<keyword evidence="9 10" id="KW-1208">Phospholipid metabolism</keyword>
<keyword evidence="3 10" id="KW-0808">Transferase</keyword>
<evidence type="ECO:0000256" key="7">
    <source>
        <dbReference type="ARBA" id="ARBA00023136"/>
    </source>
</evidence>
<evidence type="ECO:0000256" key="4">
    <source>
        <dbReference type="ARBA" id="ARBA00022692"/>
    </source>
</evidence>
<keyword evidence="6 10" id="KW-0443">Lipid metabolism</keyword>
<dbReference type="InterPro" id="IPR003811">
    <property type="entry name" value="G3P_acylTferase_PlsY"/>
</dbReference>
<dbReference type="PANTHER" id="PTHR30309">
    <property type="entry name" value="INNER MEMBRANE PROTEIN YGIH"/>
    <property type="match status" value="1"/>
</dbReference>
<feature type="transmembrane region" description="Helical" evidence="10">
    <location>
        <begin position="147"/>
        <end position="166"/>
    </location>
</feature>
<feature type="transmembrane region" description="Helical" evidence="10">
    <location>
        <begin position="119"/>
        <end position="140"/>
    </location>
</feature>
<dbReference type="Pfam" id="PF02660">
    <property type="entry name" value="G3P_acyltransf"/>
    <property type="match status" value="1"/>
</dbReference>
<evidence type="ECO:0000256" key="5">
    <source>
        <dbReference type="ARBA" id="ARBA00022989"/>
    </source>
</evidence>
<comment type="function">
    <text evidence="10">Catalyzes the transfer of an acyl group from acyl-phosphate (acyl-PO(4)) to glycerol-3-phosphate (G3P) to form lysophosphatidic acid (LPA). This enzyme utilizes acyl-phosphate as fatty acyl donor, but not acyl-CoA or acyl-ACP.</text>
</comment>
<keyword evidence="12" id="KW-1185">Reference proteome</keyword>
<dbReference type="EC" id="2.3.1.275" evidence="10"/>
<comment type="similarity">
    <text evidence="10">Belongs to the PlsY family.</text>
</comment>
<dbReference type="EMBL" id="QKTW01000012">
    <property type="protein sequence ID" value="PZF73470.1"/>
    <property type="molecule type" value="Genomic_DNA"/>
</dbReference>
<dbReference type="NCBIfam" id="TIGR00023">
    <property type="entry name" value="glycerol-3-phosphate 1-O-acyltransferase PlsY"/>
    <property type="match status" value="1"/>
</dbReference>
<dbReference type="AlphaFoldDB" id="A0A2W2AMD4"/>
<keyword evidence="1 10" id="KW-1003">Cell membrane</keyword>
<reference evidence="11 12" key="1">
    <citation type="submission" date="2018-06" db="EMBL/GenBank/DDBJ databases">
        <title>Mucibacter soli gen. nov., sp. nov., a new member of the family Chitinophagaceae producing mucin.</title>
        <authorList>
            <person name="Kim M.-K."/>
            <person name="Park S."/>
            <person name="Kim T.-S."/>
            <person name="Joung Y."/>
            <person name="Han J.-H."/>
            <person name="Kim S.B."/>
        </authorList>
    </citation>
    <scope>NUCLEOTIDE SEQUENCE [LARGE SCALE GENOMIC DNA]</scope>
    <source>
        <strain evidence="11 12">R1-15</strain>
    </source>
</reference>
<dbReference type="GO" id="GO:0043772">
    <property type="term" value="F:acyl-phosphate glycerol-3-phosphate acyltransferase activity"/>
    <property type="evidence" value="ECO:0007669"/>
    <property type="project" value="UniProtKB-UniRule"/>
</dbReference>
<dbReference type="RefSeq" id="WP_110998389.1">
    <property type="nucleotide sequence ID" value="NZ_QKTW01000012.1"/>
</dbReference>
<keyword evidence="11" id="KW-0012">Acyltransferase</keyword>
<comment type="catalytic activity">
    <reaction evidence="10">
        <text>an acyl phosphate + sn-glycerol 3-phosphate = a 1-acyl-sn-glycero-3-phosphate + phosphate</text>
        <dbReference type="Rhea" id="RHEA:34075"/>
        <dbReference type="ChEBI" id="CHEBI:43474"/>
        <dbReference type="ChEBI" id="CHEBI:57597"/>
        <dbReference type="ChEBI" id="CHEBI:57970"/>
        <dbReference type="ChEBI" id="CHEBI:59918"/>
        <dbReference type="EC" id="2.3.1.275"/>
    </reaction>
</comment>
<evidence type="ECO:0000256" key="8">
    <source>
        <dbReference type="ARBA" id="ARBA00023209"/>
    </source>
</evidence>
<comment type="pathway">
    <text evidence="10">Lipid metabolism; phospholipid metabolism.</text>
</comment>
<name>A0A2W2AMD4_9BACT</name>
<comment type="subunit">
    <text evidence="10">Probably interacts with PlsX.</text>
</comment>
<dbReference type="GO" id="GO:0008654">
    <property type="term" value="P:phospholipid biosynthetic process"/>
    <property type="evidence" value="ECO:0007669"/>
    <property type="project" value="UniProtKB-UniRule"/>
</dbReference>
<keyword evidence="7 10" id="KW-0472">Membrane</keyword>
<comment type="subcellular location">
    <subcellularLocation>
        <location evidence="10">Cell membrane</location>
        <topology evidence="10">Multi-pass membrane protein</topology>
    </subcellularLocation>
</comment>
<feature type="transmembrane region" description="Helical" evidence="10">
    <location>
        <begin position="52"/>
        <end position="75"/>
    </location>
</feature>
<evidence type="ECO:0000313" key="12">
    <source>
        <dbReference type="Proteomes" id="UP000248745"/>
    </source>
</evidence>
<sequence length="218" mass="23705">MIVAILIVLAYLIGSIPTAVWVSKSVYGIDIREHGSGNAGATNTFRILGSKAGSVVMIGDMLKGFFAVKLALLACVFSHMQVFSEPFVNLQIALGLVSVVGHIFPIWADFRGGKGIATLFGMILSIQPLVAVSLIGVFLIMLFLTRYVSLSSISASVAFPVLIVFIFRAPELSYKLFAIATACLVVLTHHKNIGRLLHGNESKVPLFRKRRMRRNGED</sequence>
<feature type="transmembrane region" description="Helical" evidence="10">
    <location>
        <begin position="87"/>
        <end position="107"/>
    </location>
</feature>
<evidence type="ECO:0000256" key="2">
    <source>
        <dbReference type="ARBA" id="ARBA00022516"/>
    </source>
</evidence>
<organism evidence="11 12">
    <name type="scientific">Taibaiella soli</name>
    <dbReference type="NCBI Taxonomy" id="1649169"/>
    <lineage>
        <taxon>Bacteria</taxon>
        <taxon>Pseudomonadati</taxon>
        <taxon>Bacteroidota</taxon>
        <taxon>Chitinophagia</taxon>
        <taxon>Chitinophagales</taxon>
        <taxon>Chitinophagaceae</taxon>
        <taxon>Taibaiella</taxon>
    </lineage>
</organism>
<dbReference type="OrthoDB" id="9777124at2"/>
<evidence type="ECO:0000313" key="11">
    <source>
        <dbReference type="EMBL" id="PZF73470.1"/>
    </source>
</evidence>
<dbReference type="Proteomes" id="UP000248745">
    <property type="component" value="Unassembled WGS sequence"/>
</dbReference>
<dbReference type="UniPathway" id="UPA00085"/>
<dbReference type="SMART" id="SM01207">
    <property type="entry name" value="G3P_acyltransf"/>
    <property type="match status" value="1"/>
</dbReference>
<evidence type="ECO:0000256" key="6">
    <source>
        <dbReference type="ARBA" id="ARBA00023098"/>
    </source>
</evidence>
<protein>
    <recommendedName>
        <fullName evidence="10">Glycerol-3-phosphate acyltransferase</fullName>
    </recommendedName>
    <alternativeName>
        <fullName evidence="10">Acyl-PO4 G3P acyltransferase</fullName>
    </alternativeName>
    <alternativeName>
        <fullName evidence="10">Acyl-phosphate--glycerol-3-phosphate acyltransferase</fullName>
    </alternativeName>
    <alternativeName>
        <fullName evidence="10">G3P acyltransferase</fullName>
        <shortName evidence="10">GPAT</shortName>
        <ecNumber evidence="10">2.3.1.275</ecNumber>
    </alternativeName>
    <alternativeName>
        <fullName evidence="10">Lysophosphatidic acid synthase</fullName>
        <shortName evidence="10">LPA synthase</shortName>
    </alternativeName>
</protein>
<accession>A0A2W2AMD4</accession>
<proteinExistence type="inferred from homology"/>
<evidence type="ECO:0000256" key="9">
    <source>
        <dbReference type="ARBA" id="ARBA00023264"/>
    </source>
</evidence>
<keyword evidence="2 10" id="KW-0444">Lipid biosynthesis</keyword>
<evidence type="ECO:0000256" key="10">
    <source>
        <dbReference type="HAMAP-Rule" id="MF_01043"/>
    </source>
</evidence>
<comment type="caution">
    <text evidence="11">The sequence shown here is derived from an EMBL/GenBank/DDBJ whole genome shotgun (WGS) entry which is preliminary data.</text>
</comment>
<gene>
    <name evidence="10 11" type="primary">plsY</name>
    <name evidence="11" type="ORF">DN068_08010</name>
</gene>
<keyword evidence="5 10" id="KW-1133">Transmembrane helix</keyword>
<dbReference type="HAMAP" id="MF_01043">
    <property type="entry name" value="PlsY"/>
    <property type="match status" value="1"/>
</dbReference>
<dbReference type="GO" id="GO:0005886">
    <property type="term" value="C:plasma membrane"/>
    <property type="evidence" value="ECO:0007669"/>
    <property type="project" value="UniProtKB-SubCell"/>
</dbReference>
<keyword evidence="8 10" id="KW-0594">Phospholipid biosynthesis</keyword>
<evidence type="ECO:0000256" key="3">
    <source>
        <dbReference type="ARBA" id="ARBA00022679"/>
    </source>
</evidence>
<evidence type="ECO:0000256" key="1">
    <source>
        <dbReference type="ARBA" id="ARBA00022475"/>
    </source>
</evidence>
<dbReference type="PANTHER" id="PTHR30309:SF0">
    <property type="entry name" value="GLYCEROL-3-PHOSPHATE ACYLTRANSFERASE-RELATED"/>
    <property type="match status" value="1"/>
</dbReference>
<keyword evidence="4 10" id="KW-0812">Transmembrane</keyword>